<evidence type="ECO:0000313" key="3">
    <source>
        <dbReference type="Proteomes" id="UP000189796"/>
    </source>
</evidence>
<dbReference type="PIRSF" id="PIRSF008159">
    <property type="entry name" value="UCP008159_ABC"/>
    <property type="match status" value="1"/>
</dbReference>
<proteinExistence type="predicted"/>
<evidence type="ECO:0000313" key="2">
    <source>
        <dbReference type="EMBL" id="SHG40888.1"/>
    </source>
</evidence>
<organism evidence="2 3">
    <name type="scientific">Bradyrhizobium erythrophlei</name>
    <dbReference type="NCBI Taxonomy" id="1437360"/>
    <lineage>
        <taxon>Bacteria</taxon>
        <taxon>Pseudomonadati</taxon>
        <taxon>Pseudomonadota</taxon>
        <taxon>Alphaproteobacteria</taxon>
        <taxon>Hyphomicrobiales</taxon>
        <taxon>Nitrobacteraceae</taxon>
        <taxon>Bradyrhizobium</taxon>
    </lineage>
</organism>
<sequence>MRGARLGRAGTGGQPIKSRSACERPWQSQWGVNVNALMRLLLHLLSASAALALSSGAAQAHPHVWVTAASELIFAADGSITGIRHAWTFDDMFSTYALQGIAAKKKGTYSREELAPLAQTNMDSLKEYGFFTFAKVNGQKQPFQKPADYFLEYRDSTLVLHFTLPFKTPIKTKQLAVEIFDPTYFVDFALQKQNPIRLVGAPAACATTIQRPNDGAAAAQKLGEASFLNGSNSNYGAMFANKINVDCP</sequence>
<accession>A0A1M5JK41</accession>
<dbReference type="AlphaFoldDB" id="A0A1M5JK41"/>
<dbReference type="Proteomes" id="UP000189796">
    <property type="component" value="Chromosome I"/>
</dbReference>
<feature type="region of interest" description="Disordered" evidence="1">
    <location>
        <begin position="1"/>
        <end position="20"/>
    </location>
</feature>
<reference evidence="2 3" key="1">
    <citation type="submission" date="2016-11" db="EMBL/GenBank/DDBJ databases">
        <authorList>
            <person name="Jaros S."/>
            <person name="Januszkiewicz K."/>
            <person name="Wedrychowicz H."/>
        </authorList>
    </citation>
    <scope>NUCLEOTIDE SEQUENCE [LARGE SCALE GENOMIC DNA]</scope>
    <source>
        <strain evidence="2 3">GAS138</strain>
    </source>
</reference>
<dbReference type="InterPro" id="IPR010412">
    <property type="entry name" value="DUF1007"/>
</dbReference>
<dbReference type="EMBL" id="LT670817">
    <property type="protein sequence ID" value="SHG40888.1"/>
    <property type="molecule type" value="Genomic_DNA"/>
</dbReference>
<protein>
    <submittedName>
        <fullName evidence="2">ABC-type uncharacterized transport system, substrate-binding protein</fullName>
    </submittedName>
</protein>
<gene>
    <name evidence="2" type="ORF">SAMN05443248_1449</name>
</gene>
<evidence type="ECO:0000256" key="1">
    <source>
        <dbReference type="SAM" id="MobiDB-lite"/>
    </source>
</evidence>
<dbReference type="Pfam" id="PF06226">
    <property type="entry name" value="DUF1007"/>
    <property type="match status" value="1"/>
</dbReference>
<dbReference type="InterPro" id="IPR016537">
    <property type="entry name" value="UCP008159_ABC"/>
</dbReference>
<name>A0A1M5JK41_9BRAD</name>